<gene>
    <name evidence="1" type="ORF">PVK06_029992</name>
</gene>
<dbReference type="Proteomes" id="UP001358586">
    <property type="component" value="Chromosome 9"/>
</dbReference>
<organism evidence="1 2">
    <name type="scientific">Gossypium arboreum</name>
    <name type="common">Tree cotton</name>
    <name type="synonym">Gossypium nanking</name>
    <dbReference type="NCBI Taxonomy" id="29729"/>
    <lineage>
        <taxon>Eukaryota</taxon>
        <taxon>Viridiplantae</taxon>
        <taxon>Streptophyta</taxon>
        <taxon>Embryophyta</taxon>
        <taxon>Tracheophyta</taxon>
        <taxon>Spermatophyta</taxon>
        <taxon>Magnoliopsida</taxon>
        <taxon>eudicotyledons</taxon>
        <taxon>Gunneridae</taxon>
        <taxon>Pentapetalae</taxon>
        <taxon>rosids</taxon>
        <taxon>malvids</taxon>
        <taxon>Malvales</taxon>
        <taxon>Malvaceae</taxon>
        <taxon>Malvoideae</taxon>
        <taxon>Gossypium</taxon>
    </lineage>
</organism>
<evidence type="ECO:0000313" key="2">
    <source>
        <dbReference type="Proteomes" id="UP001358586"/>
    </source>
</evidence>
<name>A0ABR0NPI8_GOSAR</name>
<accession>A0ABR0NPI8</accession>
<proteinExistence type="predicted"/>
<dbReference type="EMBL" id="JARKNE010000009">
    <property type="protein sequence ID" value="KAK5802401.1"/>
    <property type="molecule type" value="Genomic_DNA"/>
</dbReference>
<keyword evidence="2" id="KW-1185">Reference proteome</keyword>
<sequence length="100" mass="11379">MEEVMHDVPISDDENLYIIIDHDELEDKVQQEFEIDDYKNELNMTEGVSEPINIEVDVTVDVDVEVELTTNLELQPVVSESVGESVHFLVSFSFDYGGKS</sequence>
<comment type="caution">
    <text evidence="1">The sequence shown here is derived from an EMBL/GenBank/DDBJ whole genome shotgun (WGS) entry which is preliminary data.</text>
</comment>
<evidence type="ECO:0000313" key="1">
    <source>
        <dbReference type="EMBL" id="KAK5802401.1"/>
    </source>
</evidence>
<protein>
    <submittedName>
        <fullName evidence="1">Uncharacterized protein</fullName>
    </submittedName>
</protein>
<reference evidence="1 2" key="1">
    <citation type="submission" date="2023-03" db="EMBL/GenBank/DDBJ databases">
        <title>WGS of Gossypium arboreum.</title>
        <authorList>
            <person name="Yu D."/>
        </authorList>
    </citation>
    <scope>NUCLEOTIDE SEQUENCE [LARGE SCALE GENOMIC DNA]</scope>
    <source>
        <tissue evidence="1">Leaf</tissue>
    </source>
</reference>